<evidence type="ECO:0000313" key="8">
    <source>
        <dbReference type="Proteomes" id="UP000252355"/>
    </source>
</evidence>
<comment type="subcellular location">
    <subcellularLocation>
        <location evidence="1">Membrane</location>
        <topology evidence="1">Multi-pass membrane protein</topology>
    </subcellularLocation>
</comment>
<keyword evidence="4 6" id="KW-1133">Transmembrane helix</keyword>
<evidence type="ECO:0000313" key="7">
    <source>
        <dbReference type="EMBL" id="RCK79594.1"/>
    </source>
</evidence>
<evidence type="ECO:0000256" key="3">
    <source>
        <dbReference type="ARBA" id="ARBA00022692"/>
    </source>
</evidence>
<dbReference type="NCBIfam" id="TIGR00733">
    <property type="entry name" value="OPT family oligopeptide transporter"/>
    <property type="match status" value="1"/>
</dbReference>
<evidence type="ECO:0000256" key="4">
    <source>
        <dbReference type="ARBA" id="ARBA00022989"/>
    </source>
</evidence>
<dbReference type="InterPro" id="IPR004814">
    <property type="entry name" value="Oligopep_transpt"/>
</dbReference>
<feature type="transmembrane region" description="Helical" evidence="6">
    <location>
        <begin position="125"/>
        <end position="143"/>
    </location>
</feature>
<protein>
    <submittedName>
        <fullName evidence="7">Oligopeptide transporter, OPT family</fullName>
    </submittedName>
</protein>
<feature type="transmembrane region" description="Helical" evidence="6">
    <location>
        <begin position="584"/>
        <end position="605"/>
    </location>
</feature>
<comment type="caution">
    <text evidence="7">The sequence shown here is derived from an EMBL/GenBank/DDBJ whole genome shotgun (WGS) entry which is preliminary data.</text>
</comment>
<feature type="transmembrane region" description="Helical" evidence="6">
    <location>
        <begin position="336"/>
        <end position="357"/>
    </location>
</feature>
<feature type="transmembrane region" description="Helical" evidence="6">
    <location>
        <begin position="426"/>
        <end position="445"/>
    </location>
</feature>
<keyword evidence="3 6" id="KW-0812">Transmembrane</keyword>
<dbReference type="Gene3D" id="1.20.120.1490">
    <property type="match status" value="1"/>
</dbReference>
<dbReference type="PANTHER" id="PTHR31645">
    <property type="entry name" value="OLIGOPEPTIDE TRANSPORTER YGL114W-RELATED"/>
    <property type="match status" value="1"/>
</dbReference>
<evidence type="ECO:0000256" key="6">
    <source>
        <dbReference type="SAM" id="Phobius"/>
    </source>
</evidence>
<sequence length="775" mass="81825">MSEKQGLSPKAYEVIDGSQYPSFIPPSQTLPEFTGKAILVGILIGTVFGAANAYLGLKVGLTVSASIPAAVMAVAIFRLFFRDGTILETNLVQTIGSAGESLAAGVIFTIPALFIWEMEPSKLDITVIAILGGTIGVLFMIPLRKYLIVKEHGRLPYPEGTACAEVLVAGQGDLSKAKTLFQGMGIGALYQLLMHDRVFGLWNKEPSTHIPGFKGAEIGGEITPELLGVGYIIGPEIAAIMLSGGIFGWLVLIPLILMFGEQATAPIAPEASVLISQMGAGTVWSRYIRYIGAGGVAFAGIFSLIKSLPVIFASFKAGFSQLGKGEATTLRTQDDLPMSVILGGSVALALGVALFLATDVLANNLTAAILAAILIVLFGFFFVTVSSRIVGLLGSSSNPISGMTIATLLLTCVLFIVFGLHTLPNAKVAILVVGAFVCIAAAIAGDTSQDLKTGFLIGATPRWQQIGEFIGVVTAGLTMGFVMYLLKDAIVTGALPAPQANLMRLVIDGVIGQNLPWNLVFCGVFIALGVELLGINSLAFAVGLYLPMSLSVPIMVGGIVRWLLELRTDDKHLEEKRETGVLYSSGLIAGAALVGVVIMFLVGLAERFPILLEPISQPGLYVKVEPGQTWTVDGQPVSGGFVPVPTAGFPDTGEIVAQLSATNQELRQARQAPTPDPAAIAALEARRQELTNQMAARQVKSFKLVCTAAGQTAEATAEVEKWQRLYLSWKDGKIEMADLPEGADRRGVLAFLLLTLSLAWFAMRTPPARPTEAAA</sequence>
<evidence type="ECO:0000256" key="1">
    <source>
        <dbReference type="ARBA" id="ARBA00004141"/>
    </source>
</evidence>
<dbReference type="GO" id="GO:0016020">
    <property type="term" value="C:membrane"/>
    <property type="evidence" value="ECO:0007669"/>
    <property type="project" value="UniProtKB-SubCell"/>
</dbReference>
<reference evidence="7 8" key="1">
    <citation type="submission" date="2018-05" db="EMBL/GenBank/DDBJ databases">
        <title>A metagenomic window into the 2 km-deep terrestrial subsurface aquifer revealed taxonomically and functionally diverse microbial community comprising novel uncultured bacterial lineages.</title>
        <authorList>
            <person name="Kadnikov V.V."/>
            <person name="Mardanov A.V."/>
            <person name="Beletsky A.V."/>
            <person name="Banks D."/>
            <person name="Pimenov N.V."/>
            <person name="Frank Y.A."/>
            <person name="Karnachuk O.V."/>
            <person name="Ravin N.V."/>
        </authorList>
    </citation>
    <scope>NUCLEOTIDE SEQUENCE [LARGE SCALE GENOMIC DNA]</scope>
    <source>
        <strain evidence="7">BY5</strain>
    </source>
</reference>
<dbReference type="PANTHER" id="PTHR31645:SF0">
    <property type="entry name" value="OLIGOPEPTIDE TRANSPORTER YGL114W-RELATED"/>
    <property type="match status" value="1"/>
</dbReference>
<keyword evidence="2" id="KW-0813">Transport</keyword>
<dbReference type="InterPro" id="IPR045035">
    <property type="entry name" value="YSL-like"/>
</dbReference>
<feature type="transmembrane region" description="Helical" evidence="6">
    <location>
        <begin position="102"/>
        <end position="119"/>
    </location>
</feature>
<dbReference type="InterPro" id="IPR004813">
    <property type="entry name" value="OPT"/>
</dbReference>
<accession>A0A367ZN84</accession>
<feature type="transmembrane region" description="Helical" evidence="6">
    <location>
        <begin position="515"/>
        <end position="535"/>
    </location>
</feature>
<organism evidence="7 8">
    <name type="scientific">Candidatus Ozemobacter sibiricus</name>
    <dbReference type="NCBI Taxonomy" id="2268124"/>
    <lineage>
        <taxon>Bacteria</taxon>
        <taxon>Candidatus Ozemobacteria</taxon>
        <taxon>Candidatus Ozemobacterales</taxon>
        <taxon>Candidatus Ozemobacteraceae</taxon>
        <taxon>Candidatus Ozemobacter</taxon>
    </lineage>
</organism>
<keyword evidence="5 6" id="KW-0472">Membrane</keyword>
<dbReference type="AlphaFoldDB" id="A0A367ZN84"/>
<dbReference type="NCBIfam" id="TIGR00728">
    <property type="entry name" value="OPT_sfam"/>
    <property type="match status" value="1"/>
</dbReference>
<feature type="transmembrane region" description="Helical" evidence="6">
    <location>
        <begin position="400"/>
        <end position="420"/>
    </location>
</feature>
<name>A0A367ZN84_9BACT</name>
<feature type="transmembrane region" description="Helical" evidence="6">
    <location>
        <begin position="287"/>
        <end position="315"/>
    </location>
</feature>
<feature type="transmembrane region" description="Helical" evidence="6">
    <location>
        <begin position="61"/>
        <end position="81"/>
    </location>
</feature>
<dbReference type="Pfam" id="PF03169">
    <property type="entry name" value="OPT"/>
    <property type="match status" value="1"/>
</dbReference>
<gene>
    <name evidence="7" type="ORF">OZSIB_4066</name>
</gene>
<dbReference type="GO" id="GO:0035673">
    <property type="term" value="F:oligopeptide transmembrane transporter activity"/>
    <property type="evidence" value="ECO:0007669"/>
    <property type="project" value="InterPro"/>
</dbReference>
<evidence type="ECO:0000256" key="5">
    <source>
        <dbReference type="ARBA" id="ARBA00023136"/>
    </source>
</evidence>
<feature type="transmembrane region" description="Helical" evidence="6">
    <location>
        <begin position="237"/>
        <end position="259"/>
    </location>
</feature>
<feature type="transmembrane region" description="Helical" evidence="6">
    <location>
        <begin position="37"/>
        <end position="55"/>
    </location>
</feature>
<dbReference type="EMBL" id="QOQW01000011">
    <property type="protein sequence ID" value="RCK79594.1"/>
    <property type="molecule type" value="Genomic_DNA"/>
</dbReference>
<feature type="transmembrane region" description="Helical" evidence="6">
    <location>
        <begin position="542"/>
        <end position="564"/>
    </location>
</feature>
<proteinExistence type="predicted"/>
<dbReference type="Proteomes" id="UP000252355">
    <property type="component" value="Unassembled WGS sequence"/>
</dbReference>
<feature type="transmembrane region" description="Helical" evidence="6">
    <location>
        <begin position="369"/>
        <end position="393"/>
    </location>
</feature>
<feature type="transmembrane region" description="Helical" evidence="6">
    <location>
        <begin position="466"/>
        <end position="486"/>
    </location>
</feature>
<evidence type="ECO:0000256" key="2">
    <source>
        <dbReference type="ARBA" id="ARBA00022448"/>
    </source>
</evidence>